<evidence type="ECO:0000313" key="3">
    <source>
        <dbReference type="Proteomes" id="UP000595460"/>
    </source>
</evidence>
<proteinExistence type="predicted"/>
<dbReference type="PANTHER" id="PTHR33336:SF3">
    <property type="entry name" value="ABM DOMAIN-CONTAINING PROTEIN"/>
    <property type="match status" value="1"/>
</dbReference>
<dbReference type="InterPro" id="IPR011008">
    <property type="entry name" value="Dimeric_a/b-barrel"/>
</dbReference>
<evidence type="ECO:0000259" key="1">
    <source>
        <dbReference type="PROSITE" id="PS51725"/>
    </source>
</evidence>
<reference evidence="2 3" key="1">
    <citation type="submission" date="2021-01" db="EMBL/GenBank/DDBJ databases">
        <title>Genome seq and assembly of Devosia sp. G19.</title>
        <authorList>
            <person name="Chhetri G."/>
        </authorList>
    </citation>
    <scope>NUCLEOTIDE SEQUENCE [LARGE SCALE GENOMIC DNA]</scope>
    <source>
        <strain evidence="2 3">G19</strain>
    </source>
</reference>
<dbReference type="GO" id="GO:0004497">
    <property type="term" value="F:monooxygenase activity"/>
    <property type="evidence" value="ECO:0007669"/>
    <property type="project" value="UniProtKB-KW"/>
</dbReference>
<dbReference type="Pfam" id="PF03992">
    <property type="entry name" value="ABM"/>
    <property type="match status" value="1"/>
</dbReference>
<dbReference type="InterPro" id="IPR007138">
    <property type="entry name" value="ABM_dom"/>
</dbReference>
<protein>
    <submittedName>
        <fullName evidence="2">Antibiotic biosynthesis monooxygenase</fullName>
    </submittedName>
</protein>
<accession>A0ABX7C555</accession>
<organism evidence="2 3">
    <name type="scientific">Devosia oryziradicis</name>
    <dbReference type="NCBI Taxonomy" id="2801335"/>
    <lineage>
        <taxon>Bacteria</taxon>
        <taxon>Pseudomonadati</taxon>
        <taxon>Pseudomonadota</taxon>
        <taxon>Alphaproteobacteria</taxon>
        <taxon>Hyphomicrobiales</taxon>
        <taxon>Devosiaceae</taxon>
        <taxon>Devosia</taxon>
    </lineage>
</organism>
<dbReference type="PANTHER" id="PTHR33336">
    <property type="entry name" value="QUINOL MONOOXYGENASE YGIN-RELATED"/>
    <property type="match status" value="1"/>
</dbReference>
<evidence type="ECO:0000313" key="2">
    <source>
        <dbReference type="EMBL" id="QQR37765.1"/>
    </source>
</evidence>
<sequence>MLNDLPTTGPITLIAEFTARPGQGDTVAALLAGLAADVRQEQGNIAFECFRRLDDASKFVVYEIYRDKAAFSAHITAPYGAVFNARLRELIVEPNSVLTFLTPSSVQ</sequence>
<dbReference type="SUPFAM" id="SSF54909">
    <property type="entry name" value="Dimeric alpha+beta barrel"/>
    <property type="match status" value="1"/>
</dbReference>
<keyword evidence="3" id="KW-1185">Reference proteome</keyword>
<feature type="domain" description="ABM" evidence="1">
    <location>
        <begin position="11"/>
        <end position="100"/>
    </location>
</feature>
<gene>
    <name evidence="2" type="ORF">JI749_06485</name>
</gene>
<keyword evidence="2" id="KW-0560">Oxidoreductase</keyword>
<dbReference type="EMBL" id="CP068047">
    <property type="protein sequence ID" value="QQR37765.1"/>
    <property type="molecule type" value="Genomic_DNA"/>
</dbReference>
<name>A0ABX7C555_9HYPH</name>
<dbReference type="PROSITE" id="PS51725">
    <property type="entry name" value="ABM"/>
    <property type="match status" value="1"/>
</dbReference>
<dbReference type="Proteomes" id="UP000595460">
    <property type="component" value="Chromosome"/>
</dbReference>
<dbReference type="Gene3D" id="3.30.70.100">
    <property type="match status" value="1"/>
</dbReference>
<dbReference type="InterPro" id="IPR050744">
    <property type="entry name" value="AI-2_Isomerase_LsrG"/>
</dbReference>
<keyword evidence="2" id="KW-0503">Monooxygenase</keyword>